<name>A0ACB9JXL4_9ASTR</name>
<accession>A0ACB9JXL4</accession>
<keyword evidence="2" id="KW-1185">Reference proteome</keyword>
<sequence length="245" mass="27082">MSNSSTGDFFPPPDTLAANQSLSGNQTLVSVDGSFEMGFFRPVVLLDDGNLVLRYGSSSSPPIWQSCDHPTHTYMPGSKLGYDKRTNTKQVLTSWKSTEDPAVGLFSLDIDQDKKQRLRADSTAVMVGQHRAFGVCNPQRSSCNCLIAFVPRSNNDWNLRSFSGGCVRTTEVNCGVIIEKPVFILSYVKKSFLSAFPENQALQLNESACRRSCLDNCICNAYTFTSNVCQHWNQENLNNISLGLV</sequence>
<evidence type="ECO:0000313" key="1">
    <source>
        <dbReference type="EMBL" id="KAI3824732.1"/>
    </source>
</evidence>
<proteinExistence type="predicted"/>
<comment type="caution">
    <text evidence="1">The sequence shown here is derived from an EMBL/GenBank/DDBJ whole genome shotgun (WGS) entry which is preliminary data.</text>
</comment>
<gene>
    <name evidence="1" type="ORF">L1987_06203</name>
</gene>
<organism evidence="1 2">
    <name type="scientific">Smallanthus sonchifolius</name>
    <dbReference type="NCBI Taxonomy" id="185202"/>
    <lineage>
        <taxon>Eukaryota</taxon>
        <taxon>Viridiplantae</taxon>
        <taxon>Streptophyta</taxon>
        <taxon>Embryophyta</taxon>
        <taxon>Tracheophyta</taxon>
        <taxon>Spermatophyta</taxon>
        <taxon>Magnoliopsida</taxon>
        <taxon>eudicotyledons</taxon>
        <taxon>Gunneridae</taxon>
        <taxon>Pentapetalae</taxon>
        <taxon>asterids</taxon>
        <taxon>campanulids</taxon>
        <taxon>Asterales</taxon>
        <taxon>Asteraceae</taxon>
        <taxon>Asteroideae</taxon>
        <taxon>Heliantheae alliance</taxon>
        <taxon>Millerieae</taxon>
        <taxon>Smallanthus</taxon>
    </lineage>
</organism>
<dbReference type="Proteomes" id="UP001056120">
    <property type="component" value="Linkage Group LG02"/>
</dbReference>
<protein>
    <submittedName>
        <fullName evidence="1">Uncharacterized protein</fullName>
    </submittedName>
</protein>
<evidence type="ECO:0000313" key="2">
    <source>
        <dbReference type="Proteomes" id="UP001056120"/>
    </source>
</evidence>
<dbReference type="EMBL" id="CM042019">
    <property type="protein sequence ID" value="KAI3824732.1"/>
    <property type="molecule type" value="Genomic_DNA"/>
</dbReference>
<reference evidence="1 2" key="2">
    <citation type="journal article" date="2022" name="Mol. Ecol. Resour.">
        <title>The genomes of chicory, endive, great burdock and yacon provide insights into Asteraceae paleo-polyploidization history and plant inulin production.</title>
        <authorList>
            <person name="Fan W."/>
            <person name="Wang S."/>
            <person name="Wang H."/>
            <person name="Wang A."/>
            <person name="Jiang F."/>
            <person name="Liu H."/>
            <person name="Zhao H."/>
            <person name="Xu D."/>
            <person name="Zhang Y."/>
        </authorList>
    </citation>
    <scope>NUCLEOTIDE SEQUENCE [LARGE SCALE GENOMIC DNA]</scope>
    <source>
        <strain evidence="2">cv. Yunnan</strain>
        <tissue evidence="1">Leaves</tissue>
    </source>
</reference>
<reference evidence="2" key="1">
    <citation type="journal article" date="2022" name="Mol. Ecol. Resour.">
        <title>The genomes of chicory, endive, great burdock and yacon provide insights into Asteraceae palaeo-polyploidization history and plant inulin production.</title>
        <authorList>
            <person name="Fan W."/>
            <person name="Wang S."/>
            <person name="Wang H."/>
            <person name="Wang A."/>
            <person name="Jiang F."/>
            <person name="Liu H."/>
            <person name="Zhao H."/>
            <person name="Xu D."/>
            <person name="Zhang Y."/>
        </authorList>
    </citation>
    <scope>NUCLEOTIDE SEQUENCE [LARGE SCALE GENOMIC DNA]</scope>
    <source>
        <strain evidence="2">cv. Yunnan</strain>
    </source>
</reference>